<feature type="region of interest" description="Disordered" evidence="1">
    <location>
        <begin position="128"/>
        <end position="273"/>
    </location>
</feature>
<feature type="region of interest" description="Disordered" evidence="1">
    <location>
        <begin position="314"/>
        <end position="334"/>
    </location>
</feature>
<reference evidence="2" key="1">
    <citation type="journal article" date="2023" name="Mol. Phylogenet. Evol.">
        <title>Genome-scale phylogeny and comparative genomics of the fungal order Sordariales.</title>
        <authorList>
            <person name="Hensen N."/>
            <person name="Bonometti L."/>
            <person name="Westerberg I."/>
            <person name="Brannstrom I.O."/>
            <person name="Guillou S."/>
            <person name="Cros-Aarteil S."/>
            <person name="Calhoun S."/>
            <person name="Haridas S."/>
            <person name="Kuo A."/>
            <person name="Mondo S."/>
            <person name="Pangilinan J."/>
            <person name="Riley R."/>
            <person name="LaButti K."/>
            <person name="Andreopoulos B."/>
            <person name="Lipzen A."/>
            <person name="Chen C."/>
            <person name="Yan M."/>
            <person name="Daum C."/>
            <person name="Ng V."/>
            <person name="Clum A."/>
            <person name="Steindorff A."/>
            <person name="Ohm R.A."/>
            <person name="Martin F."/>
            <person name="Silar P."/>
            <person name="Natvig D.O."/>
            <person name="Lalanne C."/>
            <person name="Gautier V."/>
            <person name="Ament-Velasquez S.L."/>
            <person name="Kruys A."/>
            <person name="Hutchinson M.I."/>
            <person name="Powell A.J."/>
            <person name="Barry K."/>
            <person name="Miller A.N."/>
            <person name="Grigoriev I.V."/>
            <person name="Debuchy R."/>
            <person name="Gladieux P."/>
            <person name="Hiltunen Thoren M."/>
            <person name="Johannesson H."/>
        </authorList>
    </citation>
    <scope>NUCLEOTIDE SEQUENCE</scope>
    <source>
        <strain evidence="2">CBS 103.79</strain>
    </source>
</reference>
<feature type="region of interest" description="Disordered" evidence="1">
    <location>
        <begin position="1"/>
        <end position="46"/>
    </location>
</feature>
<proteinExistence type="predicted"/>
<dbReference type="AlphaFoldDB" id="A0AAN6RT47"/>
<feature type="compositionally biased region" description="Low complexity" evidence="1">
    <location>
        <begin position="227"/>
        <end position="237"/>
    </location>
</feature>
<sequence length="334" mass="37832">MSRTVKFRRPSPGDYDHQRSDSGFSDCESRTSNPEREYPITGYDDPGLYSIRQALESSRQEADKWRAKFEDAEEKLKETRNDSEQEKAHTRALTNEISVLSEERDKLAKANKELVEQVAQLQDTIKELKKASRKSGTSSPSGSSATASESSDEKEKKVRRSSSKRPSKESSNKDKERGRERENKERDKEQREKERERERERERRKEKEETERLRKRFDARGDESDAKSSNTSTKSSARTGGRRDTASYIEPMGHGAPRPAAAPVPPSPSTRQYAAAYSTTPGYASIREPFSAAAPRSLHPTVYVADEYSYNAADDEDGATYHPHPPARSARHAR</sequence>
<keyword evidence="3" id="KW-1185">Reference proteome</keyword>
<feature type="region of interest" description="Disordered" evidence="1">
    <location>
        <begin position="73"/>
        <end position="96"/>
    </location>
</feature>
<evidence type="ECO:0000256" key="1">
    <source>
        <dbReference type="SAM" id="MobiDB-lite"/>
    </source>
</evidence>
<feature type="compositionally biased region" description="Low complexity" evidence="1">
    <location>
        <begin position="134"/>
        <end position="149"/>
    </location>
</feature>
<feature type="compositionally biased region" description="Basic and acidic residues" evidence="1">
    <location>
        <begin position="27"/>
        <end position="38"/>
    </location>
</feature>
<accession>A0AAN6RT47</accession>
<comment type="caution">
    <text evidence="2">The sequence shown here is derived from an EMBL/GenBank/DDBJ whole genome shotgun (WGS) entry which is preliminary data.</text>
</comment>
<organism evidence="2 3">
    <name type="scientific">Staphylotrichum tortipilum</name>
    <dbReference type="NCBI Taxonomy" id="2831512"/>
    <lineage>
        <taxon>Eukaryota</taxon>
        <taxon>Fungi</taxon>
        <taxon>Dikarya</taxon>
        <taxon>Ascomycota</taxon>
        <taxon>Pezizomycotina</taxon>
        <taxon>Sordariomycetes</taxon>
        <taxon>Sordariomycetidae</taxon>
        <taxon>Sordariales</taxon>
        <taxon>Chaetomiaceae</taxon>
        <taxon>Staphylotrichum</taxon>
    </lineage>
</organism>
<dbReference type="EMBL" id="MU855603">
    <property type="protein sequence ID" value="KAK3901161.1"/>
    <property type="molecule type" value="Genomic_DNA"/>
</dbReference>
<protein>
    <submittedName>
        <fullName evidence="2">Uncharacterized protein</fullName>
    </submittedName>
</protein>
<dbReference type="Proteomes" id="UP001303889">
    <property type="component" value="Unassembled WGS sequence"/>
</dbReference>
<name>A0AAN6RT47_9PEZI</name>
<feature type="compositionally biased region" description="Basic and acidic residues" evidence="1">
    <location>
        <begin position="166"/>
        <end position="226"/>
    </location>
</feature>
<gene>
    <name evidence="2" type="ORF">C8A05DRAFT_35163</name>
</gene>
<reference evidence="2" key="2">
    <citation type="submission" date="2023-05" db="EMBL/GenBank/DDBJ databases">
        <authorList>
            <consortium name="Lawrence Berkeley National Laboratory"/>
            <person name="Steindorff A."/>
            <person name="Hensen N."/>
            <person name="Bonometti L."/>
            <person name="Westerberg I."/>
            <person name="Brannstrom I.O."/>
            <person name="Guillou S."/>
            <person name="Cros-Aarteil S."/>
            <person name="Calhoun S."/>
            <person name="Haridas S."/>
            <person name="Kuo A."/>
            <person name="Mondo S."/>
            <person name="Pangilinan J."/>
            <person name="Riley R."/>
            <person name="Labutti K."/>
            <person name="Andreopoulos B."/>
            <person name="Lipzen A."/>
            <person name="Chen C."/>
            <person name="Yanf M."/>
            <person name="Daum C."/>
            <person name="Ng V."/>
            <person name="Clum A."/>
            <person name="Ohm R."/>
            <person name="Martin F."/>
            <person name="Silar P."/>
            <person name="Natvig D."/>
            <person name="Lalanne C."/>
            <person name="Gautier V."/>
            <person name="Ament-Velasquez S.L."/>
            <person name="Kruys A."/>
            <person name="Hutchinson M.I."/>
            <person name="Powell A.J."/>
            <person name="Barry K."/>
            <person name="Miller A.N."/>
            <person name="Grigoriev I.V."/>
            <person name="Debuchy R."/>
            <person name="Gladieux P."/>
            <person name="Thoren M.H."/>
            <person name="Johannesson H."/>
        </authorList>
    </citation>
    <scope>NUCLEOTIDE SEQUENCE</scope>
    <source>
        <strain evidence="2">CBS 103.79</strain>
    </source>
</reference>
<evidence type="ECO:0000313" key="3">
    <source>
        <dbReference type="Proteomes" id="UP001303889"/>
    </source>
</evidence>
<feature type="compositionally biased region" description="Basic and acidic residues" evidence="1">
    <location>
        <begin position="73"/>
        <end position="89"/>
    </location>
</feature>
<evidence type="ECO:0000313" key="2">
    <source>
        <dbReference type="EMBL" id="KAK3901161.1"/>
    </source>
</evidence>